<dbReference type="SUPFAM" id="SSF53383">
    <property type="entry name" value="PLP-dependent transferases"/>
    <property type="match status" value="1"/>
</dbReference>
<name>A0ABR6ME58_MICEC</name>
<dbReference type="GeneID" id="300293325"/>
<evidence type="ECO:0000313" key="2">
    <source>
        <dbReference type="EMBL" id="MBB5112911.1"/>
    </source>
</evidence>
<sequence length="356" mass="39155">MTDRWECGSSFPLILPTGGTPTPLPEHRLYGSGRQALRALIEHGRREYGWTLLHVPAYYCPEVVESVVDLLPLRRYDATPVGPPPPPPPTRPGEVLLTVSYFGQAPTMPTTPAHVIVDATHDPVAEWAGGADFVFASLRKTLPLPDGGIVWSPTGRPLPPAAPPDPEHLATAGRALTAMALKSAYLAGESVDKSRYLELFGTAETGLRSRTVSDISDYSREALRVLPMAELRRRRTRNGARLATRLVGLPGVSVHAHTFGVLLEFTRPEPRDRVRHGLIQRDIYPAMLWTLPPETTPPRLLDLSRRLLYLHTDVRWSDEDMDRAAAALRELCRPPGEHAPSAPRPIAARTPAPARS</sequence>
<dbReference type="RefSeq" id="WP_184684256.1">
    <property type="nucleotide sequence ID" value="NZ_JACHJC010000001.1"/>
</dbReference>
<evidence type="ECO:0000256" key="1">
    <source>
        <dbReference type="SAM" id="MobiDB-lite"/>
    </source>
</evidence>
<evidence type="ECO:0000313" key="3">
    <source>
        <dbReference type="Proteomes" id="UP000618986"/>
    </source>
</evidence>
<dbReference type="InterPro" id="IPR015424">
    <property type="entry name" value="PyrdxlP-dep_Trfase"/>
</dbReference>
<comment type="caution">
    <text evidence="2">The sequence shown here is derived from an EMBL/GenBank/DDBJ whole genome shotgun (WGS) entry which is preliminary data.</text>
</comment>
<keyword evidence="3" id="KW-1185">Reference proteome</keyword>
<gene>
    <name evidence="2" type="ORF">FHU28_002750</name>
</gene>
<evidence type="ECO:0008006" key="4">
    <source>
        <dbReference type="Google" id="ProtNLM"/>
    </source>
</evidence>
<proteinExistence type="predicted"/>
<feature type="region of interest" description="Disordered" evidence="1">
    <location>
        <begin position="333"/>
        <end position="356"/>
    </location>
</feature>
<dbReference type="Proteomes" id="UP000618986">
    <property type="component" value="Unassembled WGS sequence"/>
</dbReference>
<organism evidence="2 3">
    <name type="scientific">Micromonospora echinospora</name>
    <name type="common">Micromonospora purpurea</name>
    <dbReference type="NCBI Taxonomy" id="1877"/>
    <lineage>
        <taxon>Bacteria</taxon>
        <taxon>Bacillati</taxon>
        <taxon>Actinomycetota</taxon>
        <taxon>Actinomycetes</taxon>
        <taxon>Micromonosporales</taxon>
        <taxon>Micromonosporaceae</taxon>
        <taxon>Micromonospora</taxon>
    </lineage>
</organism>
<protein>
    <recommendedName>
        <fullName evidence="4">dTDP-4-amino-4,6-dideoxygalactose transaminase</fullName>
    </recommendedName>
</protein>
<dbReference type="EMBL" id="JACHJC010000001">
    <property type="protein sequence ID" value="MBB5112911.1"/>
    <property type="molecule type" value="Genomic_DNA"/>
</dbReference>
<accession>A0ABR6ME58</accession>
<reference evidence="2 3" key="1">
    <citation type="submission" date="2020-08" db="EMBL/GenBank/DDBJ databases">
        <title>Sequencing the genomes of 1000 actinobacteria strains.</title>
        <authorList>
            <person name="Klenk H.-P."/>
        </authorList>
    </citation>
    <scope>NUCLEOTIDE SEQUENCE [LARGE SCALE GENOMIC DNA]</scope>
    <source>
        <strain evidence="2 3">DSM 43036</strain>
    </source>
</reference>
<feature type="compositionally biased region" description="Low complexity" evidence="1">
    <location>
        <begin position="339"/>
        <end position="356"/>
    </location>
</feature>